<feature type="chain" id="PRO_5002301083" evidence="5">
    <location>
        <begin position="29"/>
        <end position="303"/>
    </location>
</feature>
<dbReference type="EMBL" id="AP014800">
    <property type="protein sequence ID" value="BAQ71064.1"/>
    <property type="molecule type" value="Genomic_DNA"/>
</dbReference>
<dbReference type="eggNOG" id="COG4124">
    <property type="taxonomic scope" value="Bacteria"/>
</dbReference>
<reference evidence="7 8" key="1">
    <citation type="submission" date="2015-02" db="EMBL/GenBank/DDBJ databases">
        <title>Genome sequene of Rhodovulum sulfidophilum DSM 2351.</title>
        <authorList>
            <person name="Nagao N."/>
        </authorList>
    </citation>
    <scope>NUCLEOTIDE SEQUENCE [LARGE SCALE GENOMIC DNA]</scope>
    <source>
        <strain evidence="7 8">DSM 2351</strain>
    </source>
</reference>
<dbReference type="Gene3D" id="3.20.20.80">
    <property type="entry name" value="Glycosidases"/>
    <property type="match status" value="1"/>
</dbReference>
<dbReference type="Pfam" id="PF02156">
    <property type="entry name" value="Glyco_hydro_26"/>
    <property type="match status" value="1"/>
</dbReference>
<sequence length="303" mass="33844">MRPDPVIATPRLAALGLVALSLATAAPAEPVEAPPGEMPFGVYDPDGAFADDPEVSIEHLFLPWEDVYLPSLIDADAYARARGRSVLATIEPWTWNRSERNTPDMLQEGIASGDYDRYMASICAVLNLFESPVTVRWAQEMEDDSGQFIWAGWDPATYKAAYRRMVDICRETAPEVAYMWSPLGEEGLEAYYPGDDYVDIVGLSVFGLQPWETAILGEEQSFRSILAPRYARVAAFGKPVVVAELGYSGREDYVAKWTSEVRQIFPEFPNLVAVIYFNQIEVYPWPDGYGLPDWKVGDRIIAP</sequence>
<feature type="active site" description="Nucleophile" evidence="4">
    <location>
        <position position="244"/>
    </location>
</feature>
<dbReference type="PROSITE" id="PS51764">
    <property type="entry name" value="GH26"/>
    <property type="match status" value="1"/>
</dbReference>
<evidence type="ECO:0000259" key="6">
    <source>
        <dbReference type="PROSITE" id="PS51764"/>
    </source>
</evidence>
<name>A0A0D6B8H5_RHOSU</name>
<dbReference type="PANTHER" id="PTHR40079">
    <property type="entry name" value="MANNAN ENDO-1,4-BETA-MANNOSIDASE E-RELATED"/>
    <property type="match status" value="1"/>
</dbReference>
<evidence type="ECO:0000256" key="5">
    <source>
        <dbReference type="SAM" id="SignalP"/>
    </source>
</evidence>
<feature type="domain" description="GH26" evidence="6">
    <location>
        <begin position="1"/>
        <end position="303"/>
    </location>
</feature>
<dbReference type="PATRIC" id="fig|35806.4.peg.4040"/>
<dbReference type="GO" id="GO:0016985">
    <property type="term" value="F:mannan endo-1,4-beta-mannosidase activity"/>
    <property type="evidence" value="ECO:0007669"/>
    <property type="project" value="InterPro"/>
</dbReference>
<evidence type="ECO:0000313" key="7">
    <source>
        <dbReference type="EMBL" id="BAQ71064.1"/>
    </source>
</evidence>
<dbReference type="GO" id="GO:0006080">
    <property type="term" value="P:substituted mannan metabolic process"/>
    <property type="evidence" value="ECO:0007669"/>
    <property type="project" value="InterPro"/>
</dbReference>
<dbReference type="AlphaFoldDB" id="A0A0D6B8H5"/>
<dbReference type="KEGG" id="rsu:NHU_03940"/>
<evidence type="ECO:0000256" key="1">
    <source>
        <dbReference type="ARBA" id="ARBA00007754"/>
    </source>
</evidence>
<accession>A0A0D6B8H5</accession>
<dbReference type="SUPFAM" id="SSF51445">
    <property type="entry name" value="(Trans)glycosidases"/>
    <property type="match status" value="1"/>
</dbReference>
<dbReference type="InterPro" id="IPR017853">
    <property type="entry name" value="GH"/>
</dbReference>
<feature type="signal peptide" evidence="5">
    <location>
        <begin position="1"/>
        <end position="28"/>
    </location>
</feature>
<dbReference type="InterPro" id="IPR022790">
    <property type="entry name" value="GH26_dom"/>
</dbReference>
<dbReference type="InterPro" id="IPR000805">
    <property type="entry name" value="Glyco_hydro_26"/>
</dbReference>
<proteinExistence type="inferred from homology"/>
<evidence type="ECO:0000256" key="2">
    <source>
        <dbReference type="ARBA" id="ARBA00022801"/>
    </source>
</evidence>
<evidence type="ECO:0000256" key="4">
    <source>
        <dbReference type="PROSITE-ProRule" id="PRU01100"/>
    </source>
</evidence>
<keyword evidence="5" id="KW-0732">Signal</keyword>
<dbReference type="Proteomes" id="UP000064912">
    <property type="component" value="Chromosome"/>
</dbReference>
<evidence type="ECO:0000313" key="8">
    <source>
        <dbReference type="Proteomes" id="UP000064912"/>
    </source>
</evidence>
<organism evidence="7 8">
    <name type="scientific">Rhodovulum sulfidophilum</name>
    <name type="common">Rhodobacter sulfidophilus</name>
    <dbReference type="NCBI Taxonomy" id="35806"/>
    <lineage>
        <taxon>Bacteria</taxon>
        <taxon>Pseudomonadati</taxon>
        <taxon>Pseudomonadota</taxon>
        <taxon>Alphaproteobacteria</taxon>
        <taxon>Rhodobacterales</taxon>
        <taxon>Paracoccaceae</taxon>
        <taxon>Rhodovulum</taxon>
    </lineage>
</organism>
<gene>
    <name evidence="7" type="ORF">NHU_03940</name>
</gene>
<dbReference type="PANTHER" id="PTHR40079:SF4">
    <property type="entry name" value="GH26 DOMAIN-CONTAINING PROTEIN-RELATED"/>
    <property type="match status" value="1"/>
</dbReference>
<feature type="active site" description="Proton donor" evidence="4">
    <location>
        <position position="140"/>
    </location>
</feature>
<evidence type="ECO:0000256" key="3">
    <source>
        <dbReference type="ARBA" id="ARBA00023295"/>
    </source>
</evidence>
<comment type="similarity">
    <text evidence="1 4">Belongs to the glycosyl hydrolase 26 family.</text>
</comment>
<keyword evidence="2 4" id="KW-0378">Hydrolase</keyword>
<protein>
    <submittedName>
        <fullName evidence="7">Beta-mannanase</fullName>
    </submittedName>
</protein>
<keyword evidence="3 4" id="KW-0326">Glycosidase</keyword>